<dbReference type="PRINTS" id="PR00080">
    <property type="entry name" value="SDRFAMILY"/>
</dbReference>
<dbReference type="EMBL" id="CP035758">
    <property type="protein sequence ID" value="QBD77654.1"/>
    <property type="molecule type" value="Genomic_DNA"/>
</dbReference>
<evidence type="ECO:0000313" key="6">
    <source>
        <dbReference type="Proteomes" id="UP000290365"/>
    </source>
</evidence>
<dbReference type="InterPro" id="IPR020904">
    <property type="entry name" value="Sc_DH/Rdtase_CS"/>
</dbReference>
<keyword evidence="6" id="KW-1185">Reference proteome</keyword>
<feature type="region of interest" description="Disordered" evidence="4">
    <location>
        <begin position="257"/>
        <end position="277"/>
    </location>
</feature>
<keyword evidence="2" id="KW-0560">Oxidoreductase</keyword>
<accession>A0A4P6JQS4</accession>
<dbReference type="AlphaFoldDB" id="A0A4P6JQS4"/>
<dbReference type="GO" id="GO:0016020">
    <property type="term" value="C:membrane"/>
    <property type="evidence" value="ECO:0007669"/>
    <property type="project" value="TreeGrafter"/>
</dbReference>
<feature type="compositionally biased region" description="Basic and acidic residues" evidence="4">
    <location>
        <begin position="267"/>
        <end position="277"/>
    </location>
</feature>
<dbReference type="Pfam" id="PF00106">
    <property type="entry name" value="adh_short"/>
    <property type="match status" value="1"/>
</dbReference>
<organism evidence="5 6">
    <name type="scientific">Ktedonosporobacter rubrisoli</name>
    <dbReference type="NCBI Taxonomy" id="2509675"/>
    <lineage>
        <taxon>Bacteria</taxon>
        <taxon>Bacillati</taxon>
        <taxon>Chloroflexota</taxon>
        <taxon>Ktedonobacteria</taxon>
        <taxon>Ktedonobacterales</taxon>
        <taxon>Ktedonosporobacteraceae</taxon>
        <taxon>Ktedonosporobacter</taxon>
    </lineage>
</organism>
<dbReference type="InterPro" id="IPR002347">
    <property type="entry name" value="SDR_fam"/>
</dbReference>
<evidence type="ECO:0000256" key="1">
    <source>
        <dbReference type="ARBA" id="ARBA00006484"/>
    </source>
</evidence>
<evidence type="ECO:0000256" key="3">
    <source>
        <dbReference type="RuleBase" id="RU000363"/>
    </source>
</evidence>
<dbReference type="RefSeq" id="WP_129888708.1">
    <property type="nucleotide sequence ID" value="NZ_CP035758.1"/>
</dbReference>
<protein>
    <submittedName>
        <fullName evidence="5">SDR family oxidoreductase</fullName>
    </submittedName>
</protein>
<dbReference type="InterPro" id="IPR036291">
    <property type="entry name" value="NAD(P)-bd_dom_sf"/>
</dbReference>
<dbReference type="GO" id="GO:0016491">
    <property type="term" value="F:oxidoreductase activity"/>
    <property type="evidence" value="ECO:0007669"/>
    <property type="project" value="UniProtKB-KW"/>
</dbReference>
<dbReference type="SUPFAM" id="SSF51735">
    <property type="entry name" value="NAD(P)-binding Rossmann-fold domains"/>
    <property type="match status" value="1"/>
</dbReference>
<reference evidence="5 6" key="1">
    <citation type="submission" date="2019-01" db="EMBL/GenBank/DDBJ databases">
        <title>Ktedonosporobacter rubrisoli SCAWS-G2.</title>
        <authorList>
            <person name="Huang Y."/>
            <person name="Yan B."/>
        </authorList>
    </citation>
    <scope>NUCLEOTIDE SEQUENCE [LARGE SCALE GENOMIC DNA]</scope>
    <source>
        <strain evidence="5 6">SCAWS-G2</strain>
    </source>
</reference>
<proteinExistence type="inferred from homology"/>
<name>A0A4P6JQS4_KTERU</name>
<dbReference type="PANTHER" id="PTHR44196:SF2">
    <property type="entry name" value="SHORT-CHAIN DEHYDROGENASE-RELATED"/>
    <property type="match status" value="1"/>
</dbReference>
<dbReference type="Proteomes" id="UP000290365">
    <property type="component" value="Chromosome"/>
</dbReference>
<dbReference type="PANTHER" id="PTHR44196">
    <property type="entry name" value="DEHYDROGENASE/REDUCTASE SDR FAMILY MEMBER 7B"/>
    <property type="match status" value="1"/>
</dbReference>
<evidence type="ECO:0000256" key="4">
    <source>
        <dbReference type="SAM" id="MobiDB-lite"/>
    </source>
</evidence>
<gene>
    <name evidence="5" type="ORF">EPA93_17295</name>
</gene>
<dbReference type="PIRSF" id="PIRSF000126">
    <property type="entry name" value="11-beta-HSD1"/>
    <property type="match status" value="1"/>
</dbReference>
<evidence type="ECO:0000313" key="5">
    <source>
        <dbReference type="EMBL" id="QBD77654.1"/>
    </source>
</evidence>
<sequence length="277" mass="29874">MYTYTGKMALITGASSGIGEAFAHALASRGMHLILVARTEARLHELAQELTHAYGVRAEVIPADLSQEYATSTIVHEVQSRGLVVDMLVNNAGFGSYGHFTDVDLQRHHTQVMVNVTSVVDLTRAFLPGMAARGDGAIINIASISAFASIPYMAVYPASKSFVLSFSETLAAEYRDEGVRVMALCPGEVKTNFTNVSGNPSAPGPSMTTDEVVAFALKNLERGRSFVIPGAFNNMMSIVWRLLPRRFFANAVMKSLKSNPPSSVRAETGRKEVSAVK</sequence>
<dbReference type="PRINTS" id="PR00081">
    <property type="entry name" value="GDHRDH"/>
</dbReference>
<dbReference type="PROSITE" id="PS00061">
    <property type="entry name" value="ADH_SHORT"/>
    <property type="match status" value="1"/>
</dbReference>
<dbReference type="Gene3D" id="3.40.50.720">
    <property type="entry name" value="NAD(P)-binding Rossmann-like Domain"/>
    <property type="match status" value="1"/>
</dbReference>
<dbReference type="KEGG" id="kbs:EPA93_17295"/>
<dbReference type="OrthoDB" id="9808814at2"/>
<evidence type="ECO:0000256" key="2">
    <source>
        <dbReference type="ARBA" id="ARBA00023002"/>
    </source>
</evidence>
<comment type="similarity">
    <text evidence="1 3">Belongs to the short-chain dehydrogenases/reductases (SDR) family.</text>
</comment>